<name>A0ABT3N617_9BACT</name>
<evidence type="ECO:0000256" key="5">
    <source>
        <dbReference type="ARBA" id="ARBA00023163"/>
    </source>
</evidence>
<dbReference type="InterPro" id="IPR039420">
    <property type="entry name" value="WalR-like"/>
</dbReference>
<evidence type="ECO:0000256" key="6">
    <source>
        <dbReference type="PROSITE-ProRule" id="PRU00169"/>
    </source>
</evidence>
<evidence type="ECO:0000256" key="4">
    <source>
        <dbReference type="ARBA" id="ARBA00023125"/>
    </source>
</evidence>
<dbReference type="RefSeq" id="WP_265423765.1">
    <property type="nucleotide sequence ID" value="NZ_JAPFPW010000002.1"/>
</dbReference>
<dbReference type="InterPro" id="IPR011006">
    <property type="entry name" value="CheY-like_superfamily"/>
</dbReference>
<keyword evidence="1 6" id="KW-0597">Phosphoprotein</keyword>
<feature type="modified residue" description="4-aspartylphosphate" evidence="6">
    <location>
        <position position="57"/>
    </location>
</feature>
<evidence type="ECO:0000256" key="2">
    <source>
        <dbReference type="ARBA" id="ARBA00023012"/>
    </source>
</evidence>
<organism evidence="8 9">
    <name type="scientific">Desulfobotulus pelophilus</name>
    <dbReference type="NCBI Taxonomy" id="2823377"/>
    <lineage>
        <taxon>Bacteria</taxon>
        <taxon>Pseudomonadati</taxon>
        <taxon>Thermodesulfobacteriota</taxon>
        <taxon>Desulfobacteria</taxon>
        <taxon>Desulfobacterales</taxon>
        <taxon>Desulfobacteraceae</taxon>
        <taxon>Desulfobotulus</taxon>
    </lineage>
</organism>
<dbReference type="Pfam" id="PF00072">
    <property type="entry name" value="Response_reg"/>
    <property type="match status" value="1"/>
</dbReference>
<dbReference type="PANTHER" id="PTHR48111:SF4">
    <property type="entry name" value="DNA-BINDING DUAL TRANSCRIPTIONAL REGULATOR OMPR"/>
    <property type="match status" value="1"/>
</dbReference>
<keyword evidence="2" id="KW-0902">Two-component regulatory system</keyword>
<dbReference type="InterPro" id="IPR001789">
    <property type="entry name" value="Sig_transdc_resp-reg_receiver"/>
</dbReference>
<feature type="domain" description="Response regulatory" evidence="7">
    <location>
        <begin position="7"/>
        <end position="124"/>
    </location>
</feature>
<dbReference type="Gene3D" id="3.40.50.2300">
    <property type="match status" value="1"/>
</dbReference>
<evidence type="ECO:0000259" key="7">
    <source>
        <dbReference type="PROSITE" id="PS50110"/>
    </source>
</evidence>
<dbReference type="CDD" id="cd17574">
    <property type="entry name" value="REC_OmpR"/>
    <property type="match status" value="1"/>
</dbReference>
<keyword evidence="5" id="KW-0804">Transcription</keyword>
<dbReference type="SUPFAM" id="SSF52172">
    <property type="entry name" value="CheY-like"/>
    <property type="match status" value="1"/>
</dbReference>
<dbReference type="SMART" id="SM00448">
    <property type="entry name" value="REC"/>
    <property type="match status" value="1"/>
</dbReference>
<gene>
    <name evidence="8" type="ORF">OOT00_02785</name>
</gene>
<evidence type="ECO:0000313" key="8">
    <source>
        <dbReference type="EMBL" id="MCW7752905.1"/>
    </source>
</evidence>
<keyword evidence="9" id="KW-1185">Reference proteome</keyword>
<keyword evidence="3" id="KW-0805">Transcription regulation</keyword>
<comment type="caution">
    <text evidence="8">The sequence shown here is derived from an EMBL/GenBank/DDBJ whole genome shotgun (WGS) entry which is preliminary data.</text>
</comment>
<dbReference type="PROSITE" id="PS50110">
    <property type="entry name" value="RESPONSE_REGULATORY"/>
    <property type="match status" value="1"/>
</dbReference>
<sequence>MTALHRRILVAEDDLTSCTILDLTLTKWGYSPVMAENGEIAWQILQQPDSPRMLILDWMMPRLNGIDVLHRIRSIKQTIPFYVLMLTTRDSKADIIQGLDAGADDYLTKPFDPGELRARVQVGFRVLDLQERLEARISELNNAMEHIRALQGILPICSFCKKIRNDKGYWDQVEAYISRHSGTQFSHGICPDCLKAHYPEFQEEDF</sequence>
<evidence type="ECO:0000256" key="1">
    <source>
        <dbReference type="ARBA" id="ARBA00022553"/>
    </source>
</evidence>
<protein>
    <submittedName>
        <fullName evidence="8">Response regulator</fullName>
    </submittedName>
</protein>
<dbReference type="Proteomes" id="UP001209681">
    <property type="component" value="Unassembled WGS sequence"/>
</dbReference>
<accession>A0ABT3N617</accession>
<evidence type="ECO:0000256" key="3">
    <source>
        <dbReference type="ARBA" id="ARBA00023015"/>
    </source>
</evidence>
<keyword evidence="4" id="KW-0238">DNA-binding</keyword>
<evidence type="ECO:0000313" key="9">
    <source>
        <dbReference type="Proteomes" id="UP001209681"/>
    </source>
</evidence>
<dbReference type="EMBL" id="JAPFPW010000002">
    <property type="protein sequence ID" value="MCW7752905.1"/>
    <property type="molecule type" value="Genomic_DNA"/>
</dbReference>
<reference evidence="8 9" key="1">
    <citation type="submission" date="2022-11" db="EMBL/GenBank/DDBJ databases">
        <title>Desulfobotulus tamanensis H1 sp. nov. - anaerobic, alkaliphilic, sulphate reducing bacterium isolated from terrestrial mud volcano.</title>
        <authorList>
            <person name="Frolova A."/>
            <person name="Merkel A.Y."/>
            <person name="Slobodkin A.I."/>
        </authorList>
    </citation>
    <scope>NUCLEOTIDE SEQUENCE [LARGE SCALE GENOMIC DNA]</scope>
    <source>
        <strain evidence="8 9">H1</strain>
    </source>
</reference>
<dbReference type="PANTHER" id="PTHR48111">
    <property type="entry name" value="REGULATOR OF RPOS"/>
    <property type="match status" value="1"/>
</dbReference>
<proteinExistence type="predicted"/>